<reference evidence="3 4" key="1">
    <citation type="journal article" date="2016" name="Front. Microbiol.">
        <title>Microevolution Analysis of Bacillus coahuilensis Unveils Differences in Phosphorus Acquisition Strategies and Their Regulation.</title>
        <authorList>
            <person name="Gomez-Lunar Z."/>
            <person name="Hernandez-Gonzalez I."/>
            <person name="Rodriguez-Torres M.D."/>
            <person name="Souza V."/>
            <person name="Olmedo-Alvarez G."/>
        </authorList>
    </citation>
    <scope>NUCLEOTIDE SEQUENCE [LARGE SCALE GENOMIC DNA]</scope>
    <source>
        <strain evidence="4">p1.1.43</strain>
    </source>
</reference>
<dbReference type="InterPro" id="IPR029261">
    <property type="entry name" value="Transposase_Znf"/>
</dbReference>
<dbReference type="InterPro" id="IPR047951">
    <property type="entry name" value="Transpos_ISL3"/>
</dbReference>
<protein>
    <submittedName>
        <fullName evidence="3">Transposase</fullName>
    </submittedName>
</protein>
<dbReference type="Pfam" id="PF13542">
    <property type="entry name" value="HTH_Tnp_ISL3"/>
    <property type="match status" value="1"/>
</dbReference>
<feature type="non-terminal residue" evidence="3">
    <location>
        <position position="188"/>
    </location>
</feature>
<dbReference type="Pfam" id="PF14690">
    <property type="entry name" value="Zn_ribbon_ISL3"/>
    <property type="match status" value="1"/>
</dbReference>
<organism evidence="3 4">
    <name type="scientific">Bacillus coahuilensis p1.1.43</name>
    <dbReference type="NCBI Taxonomy" id="1150625"/>
    <lineage>
        <taxon>Bacteria</taxon>
        <taxon>Bacillati</taxon>
        <taxon>Bacillota</taxon>
        <taxon>Bacilli</taxon>
        <taxon>Bacillales</taxon>
        <taxon>Bacillaceae</taxon>
        <taxon>Bacillus</taxon>
    </lineage>
</organism>
<dbReference type="RefSeq" id="WP_193751488.1">
    <property type="nucleotide sequence ID" value="NZ_LDYG01000057.1"/>
</dbReference>
<evidence type="ECO:0000313" key="4">
    <source>
        <dbReference type="Proteomes" id="UP000074108"/>
    </source>
</evidence>
<dbReference type="Proteomes" id="UP000074108">
    <property type="component" value="Unassembled WGS sequence"/>
</dbReference>
<accession>A0A147K428</accession>
<dbReference type="InterPro" id="IPR032877">
    <property type="entry name" value="Transposase_HTH"/>
</dbReference>
<feature type="domain" description="Transposase IS204/IS1001/IS1096/IS1165 zinc-finger" evidence="2">
    <location>
        <begin position="35"/>
        <end position="79"/>
    </location>
</feature>
<dbReference type="AlphaFoldDB" id="A0A147K428"/>
<evidence type="ECO:0000259" key="2">
    <source>
        <dbReference type="Pfam" id="PF14690"/>
    </source>
</evidence>
<name>A0A147K428_9BACI</name>
<keyword evidence="4" id="KW-1185">Reference proteome</keyword>
<dbReference type="STRING" id="1150625.Q75_17165"/>
<evidence type="ECO:0000313" key="3">
    <source>
        <dbReference type="EMBL" id="KUP04042.1"/>
    </source>
</evidence>
<dbReference type="PATRIC" id="fig|1150625.3.peg.3605"/>
<dbReference type="PANTHER" id="PTHR33498:SF1">
    <property type="entry name" value="TRANSPOSASE FOR INSERTION SEQUENCE ELEMENT IS1557"/>
    <property type="match status" value="1"/>
</dbReference>
<gene>
    <name evidence="3" type="ORF">Q75_17165</name>
</gene>
<proteinExistence type="predicted"/>
<evidence type="ECO:0000259" key="1">
    <source>
        <dbReference type="Pfam" id="PF13542"/>
    </source>
</evidence>
<sequence length="188" mass="21944">MNSNIVLPGFEEVIINKTEVIEGTLCLYVEMPVSKHTCPTCGKHTMKVHDYRIQKIKHLKMFERNTLIFYRKRRYTCLCGKRFPENNPFINRYQRLSTEYNQAITIRSIKGKTFKETAEIYGTSASTIVRRFDKVAEDTVQEEPNALPKVIAIDEYKGDTKEGKYQLIIADGVTREPIDILPNRYMRQ</sequence>
<feature type="domain" description="Transposase IS204/IS1001/IS1096/IS1165 helix-turn-helix" evidence="1">
    <location>
        <begin position="85"/>
        <end position="135"/>
    </location>
</feature>
<dbReference type="PANTHER" id="PTHR33498">
    <property type="entry name" value="TRANSPOSASE FOR INSERTION SEQUENCE ELEMENT IS1557"/>
    <property type="match status" value="1"/>
</dbReference>
<comment type="caution">
    <text evidence="3">The sequence shown here is derived from an EMBL/GenBank/DDBJ whole genome shotgun (WGS) entry which is preliminary data.</text>
</comment>
<dbReference type="EMBL" id="LDYG01000057">
    <property type="protein sequence ID" value="KUP04042.1"/>
    <property type="molecule type" value="Genomic_DNA"/>
</dbReference>